<comment type="similarity">
    <text evidence="2 7">Belongs to the uroporphyrinogen decarboxylase family.</text>
</comment>
<evidence type="ECO:0000256" key="1">
    <source>
        <dbReference type="ARBA" id="ARBA00004804"/>
    </source>
</evidence>
<keyword evidence="5 7" id="KW-0456">Lyase</keyword>
<keyword evidence="7" id="KW-0963">Cytoplasm</keyword>
<feature type="binding site" evidence="7">
    <location>
        <position position="76"/>
    </location>
    <ligand>
        <name>substrate</name>
    </ligand>
</feature>
<evidence type="ECO:0000313" key="9">
    <source>
        <dbReference type="EMBL" id="QED23058.1"/>
    </source>
</evidence>
<evidence type="ECO:0000259" key="8">
    <source>
        <dbReference type="Pfam" id="PF01208"/>
    </source>
</evidence>
<dbReference type="RefSeq" id="WP_146820357.1">
    <property type="nucleotide sequence ID" value="NZ_CP029077.1"/>
</dbReference>
<keyword evidence="4 7" id="KW-0210">Decarboxylase</keyword>
<comment type="catalytic activity">
    <reaction evidence="7">
        <text>uroporphyrinogen III + 4 H(+) = coproporphyrinogen III + 4 CO2</text>
        <dbReference type="Rhea" id="RHEA:19865"/>
        <dbReference type="ChEBI" id="CHEBI:15378"/>
        <dbReference type="ChEBI" id="CHEBI:16526"/>
        <dbReference type="ChEBI" id="CHEBI:57308"/>
        <dbReference type="ChEBI" id="CHEBI:57309"/>
        <dbReference type="EC" id="4.1.1.37"/>
    </reaction>
</comment>
<dbReference type="CDD" id="cd00717">
    <property type="entry name" value="URO-D"/>
    <property type="match status" value="1"/>
</dbReference>
<feature type="binding site" evidence="7">
    <location>
        <position position="207"/>
    </location>
    <ligand>
        <name>substrate</name>
    </ligand>
</feature>
<dbReference type="InterPro" id="IPR000257">
    <property type="entry name" value="Uroporphyrinogen_deCOase"/>
</dbReference>
<feature type="domain" description="Uroporphyrinogen decarboxylase (URO-D)" evidence="8">
    <location>
        <begin position="3"/>
        <end position="343"/>
    </location>
</feature>
<evidence type="ECO:0000313" key="10">
    <source>
        <dbReference type="Proteomes" id="UP000321934"/>
    </source>
</evidence>
<proteinExistence type="inferred from homology"/>
<feature type="site" description="Transition state stabilizer" evidence="7">
    <location>
        <position position="76"/>
    </location>
</feature>
<evidence type="ECO:0000256" key="6">
    <source>
        <dbReference type="ARBA" id="ARBA00023244"/>
    </source>
</evidence>
<name>A0A5B8XCJ2_9RICK</name>
<reference evidence="9 10" key="1">
    <citation type="journal article" date="2019" name="ISME J.">
        <title>Deianiraea, an extracellular bacterium associated with the ciliate Paramecium, suggests an alternative scenario for the evolution of Rickettsiales.</title>
        <authorList>
            <person name="Castelli M."/>
            <person name="Sabaneyeva E."/>
            <person name="Lanzoni O."/>
            <person name="Lebedeva N."/>
            <person name="Floriano A.M."/>
            <person name="Gaiarsa S."/>
            <person name="Benken K."/>
            <person name="Modeo L."/>
            <person name="Bandi C."/>
            <person name="Potekhin A."/>
            <person name="Sassera D."/>
            <person name="Petroni G."/>
        </authorList>
    </citation>
    <scope>NUCLEOTIDE SEQUENCE [LARGE SCALE GENOMIC DNA]</scope>
    <source>
        <strain evidence="9">CyL4-1</strain>
    </source>
</reference>
<comment type="function">
    <text evidence="7">Catalyzes the decarboxylation of four acetate groups of uroporphyrinogen-III to yield coproporphyrinogen-III.</text>
</comment>
<gene>
    <name evidence="7" type="primary">hemE</name>
    <name evidence="9" type="ORF">Deia_00250</name>
</gene>
<comment type="subunit">
    <text evidence="7">Homodimer.</text>
</comment>
<dbReference type="Gene3D" id="3.20.20.210">
    <property type="match status" value="1"/>
</dbReference>
<dbReference type="PANTHER" id="PTHR21091:SF169">
    <property type="entry name" value="UROPORPHYRINOGEN DECARBOXYLASE"/>
    <property type="match status" value="1"/>
</dbReference>
<keyword evidence="10" id="KW-1185">Reference proteome</keyword>
<evidence type="ECO:0000256" key="2">
    <source>
        <dbReference type="ARBA" id="ARBA00009935"/>
    </source>
</evidence>
<dbReference type="UniPathway" id="UPA00251">
    <property type="reaction ID" value="UER00321"/>
</dbReference>
<sequence length="350" mass="39452">MTDFIATLNGQKCEKIPFWFMRQAGRYLPEYMKLRTKMRDSGKTFLDMCYDADLATEITLQPINRFKMPAAIVFSDILTVPNALGLKVEFCDGKGPILEKFSSSDDLKKLSLDCGFEKYNMVGNVVKNVRDNLAKDKALIGFSGCPFTLACYMTQGMGSKDFHETLKMVHKNPDLFDELIHILTHAVVDYLSIQIEKGADCIQLFDSHAGILHGKLYEKYITMPNREIVSKIKAKYPKIPIICFPKGSGILYKNFAENVDCEAISIDNSASNSFFANAISNKVLQGNLDNFLLCYGKTQDIRTETENIIRNFGAKPFIFNLSHGMLKDTPIENVEAVCEILHSCKYNICS</sequence>
<dbReference type="AlphaFoldDB" id="A0A5B8XCJ2"/>
<dbReference type="InterPro" id="IPR006361">
    <property type="entry name" value="Uroporphyrinogen_deCO2ase_HemE"/>
</dbReference>
<comment type="pathway">
    <text evidence="1 7">Porphyrin-containing compound metabolism; protoporphyrin-IX biosynthesis; coproporphyrinogen-III from 5-aminolevulinate: step 4/4.</text>
</comment>
<comment type="caution">
    <text evidence="7">Lacks conserved residue(s) required for the propagation of feature annotation.</text>
</comment>
<dbReference type="Pfam" id="PF01208">
    <property type="entry name" value="URO-D"/>
    <property type="match status" value="1"/>
</dbReference>
<keyword evidence="6 7" id="KW-0627">Porphyrin biosynthesis</keyword>
<dbReference type="Proteomes" id="UP000321934">
    <property type="component" value="Chromosome"/>
</dbReference>
<organism evidence="9 10">
    <name type="scientific">Candidatus Deianiraea vastatrix</name>
    <dbReference type="NCBI Taxonomy" id="2163644"/>
    <lineage>
        <taxon>Bacteria</taxon>
        <taxon>Pseudomonadati</taxon>
        <taxon>Pseudomonadota</taxon>
        <taxon>Alphaproteobacteria</taxon>
        <taxon>Rickettsiales</taxon>
        <taxon>Candidatus Deianiraeaceae</taxon>
        <taxon>Candidatus Deianiraea</taxon>
    </lineage>
</organism>
<dbReference type="HAMAP" id="MF_00218">
    <property type="entry name" value="URO_D"/>
    <property type="match status" value="1"/>
</dbReference>
<dbReference type="GO" id="GO:0006782">
    <property type="term" value="P:protoporphyrinogen IX biosynthetic process"/>
    <property type="evidence" value="ECO:0007669"/>
    <property type="project" value="UniProtKB-UniRule"/>
</dbReference>
<feature type="binding site" evidence="7">
    <location>
        <position position="323"/>
    </location>
    <ligand>
        <name>substrate</name>
    </ligand>
</feature>
<feature type="binding site" evidence="7">
    <location>
        <position position="152"/>
    </location>
    <ligand>
        <name>substrate</name>
    </ligand>
</feature>
<dbReference type="PANTHER" id="PTHR21091">
    <property type="entry name" value="METHYLTETRAHYDROFOLATE:HOMOCYSTEINE METHYLTRANSFERASE RELATED"/>
    <property type="match status" value="1"/>
</dbReference>
<dbReference type="EMBL" id="CP029077">
    <property type="protein sequence ID" value="QED23058.1"/>
    <property type="molecule type" value="Genomic_DNA"/>
</dbReference>
<dbReference type="GO" id="GO:0005829">
    <property type="term" value="C:cytosol"/>
    <property type="evidence" value="ECO:0007669"/>
    <property type="project" value="TreeGrafter"/>
</dbReference>
<dbReference type="EC" id="4.1.1.37" evidence="3 7"/>
<protein>
    <recommendedName>
        <fullName evidence="3 7">Uroporphyrinogen decarboxylase</fullName>
        <shortName evidence="7">UPD</shortName>
        <shortName evidence="7">URO-D</shortName>
        <ecNumber evidence="3 7">4.1.1.37</ecNumber>
    </recommendedName>
</protein>
<evidence type="ECO:0000256" key="5">
    <source>
        <dbReference type="ARBA" id="ARBA00023239"/>
    </source>
</evidence>
<comment type="subcellular location">
    <subcellularLocation>
        <location evidence="7">Cytoplasm</location>
    </subcellularLocation>
</comment>
<evidence type="ECO:0000256" key="3">
    <source>
        <dbReference type="ARBA" id="ARBA00012288"/>
    </source>
</evidence>
<dbReference type="SUPFAM" id="SSF51726">
    <property type="entry name" value="UROD/MetE-like"/>
    <property type="match status" value="1"/>
</dbReference>
<evidence type="ECO:0000256" key="4">
    <source>
        <dbReference type="ARBA" id="ARBA00022793"/>
    </source>
</evidence>
<accession>A0A5B8XCJ2</accession>
<dbReference type="GO" id="GO:0004853">
    <property type="term" value="F:uroporphyrinogen decarboxylase activity"/>
    <property type="evidence" value="ECO:0007669"/>
    <property type="project" value="UniProtKB-UniRule"/>
</dbReference>
<evidence type="ECO:0000256" key="7">
    <source>
        <dbReference type="HAMAP-Rule" id="MF_00218"/>
    </source>
</evidence>
<dbReference type="InterPro" id="IPR038071">
    <property type="entry name" value="UROD/MetE-like_sf"/>
</dbReference>
<dbReference type="OrthoDB" id="9806656at2"/>
<dbReference type="NCBIfam" id="TIGR01464">
    <property type="entry name" value="hemE"/>
    <property type="match status" value="1"/>
</dbReference>
<feature type="binding site" evidence="7">
    <location>
        <begin position="22"/>
        <end position="26"/>
    </location>
    <ligand>
        <name>substrate</name>
    </ligand>
</feature>